<dbReference type="GO" id="GO:0016787">
    <property type="term" value="F:hydrolase activity"/>
    <property type="evidence" value="ECO:0007669"/>
    <property type="project" value="UniProtKB-KW"/>
</dbReference>
<dbReference type="Pfam" id="PF00293">
    <property type="entry name" value="NUDIX"/>
    <property type="match status" value="1"/>
</dbReference>
<comment type="caution">
    <text evidence="3">The sequence shown here is derived from an EMBL/GenBank/DDBJ whole genome shotgun (WGS) entry which is preliminary data.</text>
</comment>
<protein>
    <submittedName>
        <fullName evidence="3">NUDIX domain-containing protein</fullName>
    </submittedName>
</protein>
<name>A0A848B1Z9_9BACT</name>
<dbReference type="InterPro" id="IPR020084">
    <property type="entry name" value="NUDIX_hydrolase_CS"/>
</dbReference>
<dbReference type="PROSITE" id="PS51462">
    <property type="entry name" value="NUDIX"/>
    <property type="match status" value="1"/>
</dbReference>
<dbReference type="OrthoDB" id="9804563at2"/>
<dbReference type="PANTHER" id="PTHR10885">
    <property type="entry name" value="ISOPENTENYL-DIPHOSPHATE DELTA-ISOMERASE"/>
    <property type="match status" value="1"/>
</dbReference>
<evidence type="ECO:0000313" key="4">
    <source>
        <dbReference type="Proteomes" id="UP000576225"/>
    </source>
</evidence>
<evidence type="ECO:0000256" key="1">
    <source>
        <dbReference type="ARBA" id="ARBA00022801"/>
    </source>
</evidence>
<dbReference type="EMBL" id="JABAEW010000041">
    <property type="protein sequence ID" value="NMD88267.1"/>
    <property type="molecule type" value="Genomic_DNA"/>
</dbReference>
<dbReference type="GeneID" id="78294505"/>
<dbReference type="PANTHER" id="PTHR10885:SF0">
    <property type="entry name" value="ISOPENTENYL-DIPHOSPHATE DELTA-ISOMERASE"/>
    <property type="match status" value="1"/>
</dbReference>
<reference evidence="3 4" key="1">
    <citation type="submission" date="2020-04" db="EMBL/GenBank/DDBJ databases">
        <authorList>
            <person name="Hitch T.C.A."/>
            <person name="Wylensek D."/>
            <person name="Clavel T."/>
        </authorList>
    </citation>
    <scope>NUCLEOTIDE SEQUENCE [LARGE SCALE GENOMIC DNA]</scope>
    <source>
        <strain evidence="3 4">COR2-253-APC-1A</strain>
    </source>
</reference>
<keyword evidence="1" id="KW-0378">Hydrolase</keyword>
<evidence type="ECO:0000313" key="3">
    <source>
        <dbReference type="EMBL" id="NMD88267.1"/>
    </source>
</evidence>
<dbReference type="PROSITE" id="PS00893">
    <property type="entry name" value="NUDIX_BOX"/>
    <property type="match status" value="1"/>
</dbReference>
<dbReference type="Gene3D" id="3.90.79.10">
    <property type="entry name" value="Nucleoside Triphosphate Pyrophosphohydrolase"/>
    <property type="match status" value="1"/>
</dbReference>
<proteinExistence type="predicted"/>
<sequence length="169" mass="19134">MMEELFDIYDSAGNRIGVAPRRECHGNPSLLHHTSHVVVFHPDGKRILLQKRSMSKDIQPGKWDTAVGGHLAPGEDYEAGARRELAEELGWKAPVTLRYLFDAQIRNEIESEDTRVFGVTLAGPFEFQRAEIDEVRFWSADELKDPASHSLFTPNLVTELQRLFDGGFL</sequence>
<evidence type="ECO:0000259" key="2">
    <source>
        <dbReference type="PROSITE" id="PS51462"/>
    </source>
</evidence>
<dbReference type="AlphaFoldDB" id="A0A848B1Z9"/>
<feature type="domain" description="Nudix hydrolase" evidence="2">
    <location>
        <begin position="30"/>
        <end position="163"/>
    </location>
</feature>
<organism evidence="3 4">
    <name type="scientific">Victivallis vadensis</name>
    <dbReference type="NCBI Taxonomy" id="172901"/>
    <lineage>
        <taxon>Bacteria</taxon>
        <taxon>Pseudomonadati</taxon>
        <taxon>Lentisphaerota</taxon>
        <taxon>Lentisphaeria</taxon>
        <taxon>Victivallales</taxon>
        <taxon>Victivallaceae</taxon>
        <taxon>Victivallis</taxon>
    </lineage>
</organism>
<dbReference type="CDD" id="cd04692">
    <property type="entry name" value="NUDIX_Hydrolase"/>
    <property type="match status" value="1"/>
</dbReference>
<accession>A0A848B1Z9</accession>
<gene>
    <name evidence="3" type="ORF">HF882_16905</name>
</gene>
<dbReference type="InterPro" id="IPR015797">
    <property type="entry name" value="NUDIX_hydrolase-like_dom_sf"/>
</dbReference>
<dbReference type="RefSeq" id="WP_116883185.1">
    <property type="nucleotide sequence ID" value="NZ_CABMMC010000005.1"/>
</dbReference>
<dbReference type="SUPFAM" id="SSF55811">
    <property type="entry name" value="Nudix"/>
    <property type="match status" value="1"/>
</dbReference>
<dbReference type="InterPro" id="IPR000086">
    <property type="entry name" value="NUDIX_hydrolase_dom"/>
</dbReference>
<dbReference type="Proteomes" id="UP000576225">
    <property type="component" value="Unassembled WGS sequence"/>
</dbReference>